<evidence type="ECO:0000313" key="1">
    <source>
        <dbReference type="EMBL" id="UXD22569.1"/>
    </source>
</evidence>
<name>A0A977KBD6_9CREN</name>
<dbReference type="Proteomes" id="UP001063698">
    <property type="component" value="Chromosome"/>
</dbReference>
<gene>
    <name evidence="1" type="ORF">IPA_06310</name>
</gene>
<dbReference type="InterPro" id="IPR015943">
    <property type="entry name" value="WD40/YVTN_repeat-like_dom_sf"/>
</dbReference>
<dbReference type="AlphaFoldDB" id="A0A977KBD6"/>
<dbReference type="SUPFAM" id="SSF50978">
    <property type="entry name" value="WD40 repeat-like"/>
    <property type="match status" value="1"/>
</dbReference>
<proteinExistence type="predicted"/>
<accession>A0A977KBD6</accession>
<reference evidence="1" key="1">
    <citation type="submission" date="2013-11" db="EMBL/GenBank/DDBJ databases">
        <title>Comparative genomics of Ignicoccus.</title>
        <authorList>
            <person name="Podar M."/>
        </authorList>
    </citation>
    <scope>NUCLEOTIDE SEQUENCE</scope>
    <source>
        <strain evidence="1">DSM 13166</strain>
    </source>
</reference>
<organism evidence="1 2">
    <name type="scientific">Ignicoccus pacificus DSM 13166</name>
    <dbReference type="NCBI Taxonomy" id="940294"/>
    <lineage>
        <taxon>Archaea</taxon>
        <taxon>Thermoproteota</taxon>
        <taxon>Thermoprotei</taxon>
        <taxon>Desulfurococcales</taxon>
        <taxon>Desulfurococcaceae</taxon>
        <taxon>Ignicoccus</taxon>
    </lineage>
</organism>
<dbReference type="Gene3D" id="2.130.10.10">
    <property type="entry name" value="YVTN repeat-like/Quinoprotein amine dehydrogenase"/>
    <property type="match status" value="1"/>
</dbReference>
<sequence>MKVMYLESEEETVVLPKPFSNMIVEERGKKARLSIPNENYLGGNSFYLFDGSNACDVLRRVRMREGEGVKTVQSLQRLALCLFWTYKTGNSVNELAFSEDGHLGVAAGSCAYILDQNGNLVSKYCEIGAMSDVSYCCDKFGFINWNGNAYIYDLINGTWGRIYVGDGYDHAITMLKDGFLAGDYNLAYFKFDGSKKWDMSMNYITNYLGNGPAVYKEYVYVPRYGWFHWGEGALTILKLSNGSEVKSILFNENVWDAQVCGKYLALGTAHHVILYDISDPTNPRLLWGFGGMATRCNGVGCGGARNVAFSPDRRYLISTNVEDKKIHIFNIQAGKQVLERLFEDWVISVSWWRDRIAVGLRNGIVYVFKFIKP</sequence>
<keyword evidence="2" id="KW-1185">Reference proteome</keyword>
<dbReference type="EMBL" id="CP006868">
    <property type="protein sequence ID" value="UXD22569.1"/>
    <property type="molecule type" value="Genomic_DNA"/>
</dbReference>
<protein>
    <submittedName>
        <fullName evidence="1">Uncharacterized protein</fullName>
    </submittedName>
</protein>
<dbReference type="InterPro" id="IPR036322">
    <property type="entry name" value="WD40_repeat_dom_sf"/>
</dbReference>
<dbReference type="KEGG" id="ipc:IPA_06310"/>
<evidence type="ECO:0000313" key="2">
    <source>
        <dbReference type="Proteomes" id="UP001063698"/>
    </source>
</evidence>